<dbReference type="EMBL" id="AP025523">
    <property type="protein sequence ID" value="BDE08202.1"/>
    <property type="molecule type" value="Genomic_DNA"/>
</dbReference>
<reference evidence="14 15" key="1">
    <citation type="journal article" date="2022" name="ISME Commun">
        <title>Vulcanimicrobium alpinus gen. nov. sp. nov., the first cultivated representative of the candidate phylum 'Eremiobacterota', is a metabolically versatile aerobic anoxygenic phototroph.</title>
        <authorList>
            <person name="Yabe S."/>
            <person name="Muto K."/>
            <person name="Abe K."/>
            <person name="Yokota A."/>
            <person name="Staudigel H."/>
            <person name="Tebo B.M."/>
        </authorList>
    </citation>
    <scope>NUCLEOTIDE SEQUENCE [LARGE SCALE GENOMIC DNA]</scope>
    <source>
        <strain evidence="14 15">WC8-2</strain>
    </source>
</reference>
<keyword evidence="15" id="KW-1185">Reference proteome</keyword>
<comment type="subunit">
    <text evidence="3 11">Homodimer.</text>
</comment>
<keyword evidence="5 11" id="KW-0436">Ligase</keyword>
<accession>A0AAN2CBS1</accession>
<dbReference type="PANTHER" id="PTHR43707">
    <property type="entry name" value="HISTIDYL-TRNA SYNTHETASE"/>
    <property type="match status" value="1"/>
</dbReference>
<proteinExistence type="inferred from homology"/>
<feature type="domain" description="Aminoacyl-transfer RNA synthetases class-II family profile" evidence="13">
    <location>
        <begin position="1"/>
        <end position="343"/>
    </location>
</feature>
<keyword evidence="8 11" id="KW-0648">Protein biosynthesis</keyword>
<feature type="binding site" evidence="12">
    <location>
        <position position="126"/>
    </location>
    <ligand>
        <name>L-histidine</name>
        <dbReference type="ChEBI" id="CHEBI:57595"/>
    </ligand>
</feature>
<dbReference type="Gene3D" id="3.40.50.800">
    <property type="entry name" value="Anticodon-binding domain"/>
    <property type="match status" value="1"/>
</dbReference>
<evidence type="ECO:0000256" key="5">
    <source>
        <dbReference type="ARBA" id="ARBA00022598"/>
    </source>
</evidence>
<dbReference type="GO" id="GO:0006427">
    <property type="term" value="P:histidyl-tRNA aminoacylation"/>
    <property type="evidence" value="ECO:0007669"/>
    <property type="project" value="UniProtKB-UniRule"/>
</dbReference>
<feature type="binding site" evidence="12">
    <location>
        <position position="130"/>
    </location>
    <ligand>
        <name>L-histidine</name>
        <dbReference type="ChEBI" id="CHEBI:57595"/>
    </ligand>
</feature>
<dbReference type="AlphaFoldDB" id="A0AAN2CBS1"/>
<evidence type="ECO:0000256" key="2">
    <source>
        <dbReference type="ARBA" id="ARBA00008226"/>
    </source>
</evidence>
<dbReference type="NCBIfam" id="TIGR00442">
    <property type="entry name" value="hisS"/>
    <property type="match status" value="1"/>
</dbReference>
<dbReference type="GO" id="GO:0004821">
    <property type="term" value="F:histidine-tRNA ligase activity"/>
    <property type="evidence" value="ECO:0007669"/>
    <property type="project" value="UniProtKB-UniRule"/>
</dbReference>
<keyword evidence="9 11" id="KW-0030">Aminoacyl-tRNA synthetase</keyword>
<gene>
    <name evidence="11" type="primary">hisS</name>
    <name evidence="14" type="ORF">WPS_34780</name>
</gene>
<feature type="binding site" evidence="12">
    <location>
        <position position="257"/>
    </location>
    <ligand>
        <name>L-histidine</name>
        <dbReference type="ChEBI" id="CHEBI:57595"/>
    </ligand>
</feature>
<dbReference type="CDD" id="cd00773">
    <property type="entry name" value="HisRS-like_core"/>
    <property type="match status" value="1"/>
</dbReference>
<evidence type="ECO:0000256" key="9">
    <source>
        <dbReference type="ARBA" id="ARBA00023146"/>
    </source>
</evidence>
<evidence type="ECO:0000259" key="13">
    <source>
        <dbReference type="PROSITE" id="PS50862"/>
    </source>
</evidence>
<dbReference type="Proteomes" id="UP001317532">
    <property type="component" value="Chromosome"/>
</dbReference>
<keyword evidence="6 11" id="KW-0547">Nucleotide-binding</keyword>
<evidence type="ECO:0000256" key="7">
    <source>
        <dbReference type="ARBA" id="ARBA00022840"/>
    </source>
</evidence>
<protein>
    <recommendedName>
        <fullName evidence="11">Histidine--tRNA ligase</fullName>
        <ecNumber evidence="11">6.1.1.21</ecNumber>
    </recommendedName>
    <alternativeName>
        <fullName evidence="11">Histidyl-tRNA synthetase</fullName>
        <shortName evidence="11">HisRS</shortName>
    </alternativeName>
</protein>
<evidence type="ECO:0000256" key="6">
    <source>
        <dbReference type="ARBA" id="ARBA00022741"/>
    </source>
</evidence>
<dbReference type="InterPro" id="IPR015807">
    <property type="entry name" value="His-tRNA-ligase"/>
</dbReference>
<dbReference type="PANTHER" id="PTHR43707:SF1">
    <property type="entry name" value="HISTIDINE--TRNA LIGASE, MITOCHONDRIAL-RELATED"/>
    <property type="match status" value="1"/>
</dbReference>
<evidence type="ECO:0000256" key="12">
    <source>
        <dbReference type="PIRSR" id="PIRSR001549-1"/>
    </source>
</evidence>
<comment type="similarity">
    <text evidence="2 11">Belongs to the class-II aminoacyl-tRNA synthetase family.</text>
</comment>
<dbReference type="EC" id="6.1.1.21" evidence="11"/>
<evidence type="ECO:0000256" key="10">
    <source>
        <dbReference type="ARBA" id="ARBA00047639"/>
    </source>
</evidence>
<dbReference type="Pfam" id="PF13393">
    <property type="entry name" value="tRNA-synt_His"/>
    <property type="match status" value="1"/>
</dbReference>
<dbReference type="PROSITE" id="PS50862">
    <property type="entry name" value="AA_TRNA_LIGASE_II"/>
    <property type="match status" value="1"/>
</dbReference>
<evidence type="ECO:0000256" key="8">
    <source>
        <dbReference type="ARBA" id="ARBA00022917"/>
    </source>
</evidence>
<evidence type="ECO:0000256" key="11">
    <source>
        <dbReference type="HAMAP-Rule" id="MF_00127"/>
    </source>
</evidence>
<comment type="subcellular location">
    <subcellularLocation>
        <location evidence="1 11">Cytoplasm</location>
    </subcellularLocation>
</comment>
<dbReference type="PIRSF" id="PIRSF001549">
    <property type="entry name" value="His-tRNA_synth"/>
    <property type="match status" value="1"/>
</dbReference>
<dbReference type="InterPro" id="IPR041715">
    <property type="entry name" value="HisRS-like_core"/>
</dbReference>
<dbReference type="InterPro" id="IPR045864">
    <property type="entry name" value="aa-tRNA-synth_II/BPL/LPL"/>
</dbReference>
<feature type="binding site" evidence="12">
    <location>
        <position position="112"/>
    </location>
    <ligand>
        <name>L-histidine</name>
        <dbReference type="ChEBI" id="CHEBI:57595"/>
    </ligand>
</feature>
<dbReference type="RefSeq" id="WP_317995748.1">
    <property type="nucleotide sequence ID" value="NZ_AP025523.1"/>
</dbReference>
<dbReference type="InterPro" id="IPR036621">
    <property type="entry name" value="Anticodon-bd_dom_sf"/>
</dbReference>
<dbReference type="SUPFAM" id="SSF52954">
    <property type="entry name" value="Class II aaRS ABD-related"/>
    <property type="match status" value="1"/>
</dbReference>
<dbReference type="InterPro" id="IPR004154">
    <property type="entry name" value="Anticodon-bd"/>
</dbReference>
<dbReference type="InterPro" id="IPR004516">
    <property type="entry name" value="HisRS/HisZ"/>
</dbReference>
<feature type="binding site" evidence="12">
    <location>
        <begin position="82"/>
        <end position="84"/>
    </location>
    <ligand>
        <name>L-histidine</name>
        <dbReference type="ChEBI" id="CHEBI:57595"/>
    </ligand>
</feature>
<evidence type="ECO:0000256" key="1">
    <source>
        <dbReference type="ARBA" id="ARBA00004496"/>
    </source>
</evidence>
<evidence type="ECO:0000256" key="3">
    <source>
        <dbReference type="ARBA" id="ARBA00011738"/>
    </source>
</evidence>
<dbReference type="GO" id="GO:0005737">
    <property type="term" value="C:cytoplasm"/>
    <property type="evidence" value="ECO:0007669"/>
    <property type="project" value="UniProtKB-SubCell"/>
</dbReference>
<dbReference type="SUPFAM" id="SSF55681">
    <property type="entry name" value="Class II aaRS and biotin synthetases"/>
    <property type="match status" value="1"/>
</dbReference>
<dbReference type="HAMAP" id="MF_00127">
    <property type="entry name" value="His_tRNA_synth"/>
    <property type="match status" value="1"/>
</dbReference>
<name>A0AAN2CBS1_UNVUL</name>
<keyword evidence="7 11" id="KW-0067">ATP-binding</keyword>
<evidence type="ECO:0000313" key="15">
    <source>
        <dbReference type="Proteomes" id="UP001317532"/>
    </source>
</evidence>
<dbReference type="GO" id="GO:0005524">
    <property type="term" value="F:ATP binding"/>
    <property type="evidence" value="ECO:0007669"/>
    <property type="project" value="UniProtKB-UniRule"/>
</dbReference>
<dbReference type="Gene3D" id="3.30.930.10">
    <property type="entry name" value="Bira Bifunctional Protein, Domain 2"/>
    <property type="match status" value="1"/>
</dbReference>
<sequence>MNPISAPRGTNDVYPPESAEWNRLETAAREIAHRFGYGEIRTPIFEATELFARGVGETTDIVEKEMYTFVDKGGRSMTLRPELTAGIVRALLEHKLFAQGPQRLYAIGPFFRYERPQAGRYRQAHQLSVECFGVAGAEADVEVIQLAATLIAHYGLTDAVLNVNSVGDANCRPAYREALLAHFRPHLAELSADSQRRLERNPLRILDSKDPKDRPFVETAPTMLDLLCGECAAHFAMLRRYLDALEIPYVVNPRIVRGLDYYTRTVFEYVSSALGAQSTVCGGGRYDGLVQQLGGPPTPGVGFGLGLERFLMVVKAHAGEQVPARRGLQAIALGDAARARLFPVVGEYRAHAAEPAFADWQDRKLTAHFKTADRNNARWAVILGDDELTRGEIVVRDLKSREDRRLPLAFSAAEVAKMLVEATR</sequence>
<evidence type="ECO:0000256" key="4">
    <source>
        <dbReference type="ARBA" id="ARBA00022490"/>
    </source>
</evidence>
<dbReference type="KEGG" id="vab:WPS_34780"/>
<feature type="binding site" evidence="12">
    <location>
        <begin position="261"/>
        <end position="262"/>
    </location>
    <ligand>
        <name>L-histidine</name>
        <dbReference type="ChEBI" id="CHEBI:57595"/>
    </ligand>
</feature>
<evidence type="ECO:0000313" key="14">
    <source>
        <dbReference type="EMBL" id="BDE08202.1"/>
    </source>
</evidence>
<dbReference type="InterPro" id="IPR006195">
    <property type="entry name" value="aa-tRNA-synth_II"/>
</dbReference>
<organism evidence="14 15">
    <name type="scientific">Vulcanimicrobium alpinum</name>
    <dbReference type="NCBI Taxonomy" id="3016050"/>
    <lineage>
        <taxon>Bacteria</taxon>
        <taxon>Bacillati</taxon>
        <taxon>Vulcanimicrobiota</taxon>
        <taxon>Vulcanimicrobiia</taxon>
        <taxon>Vulcanimicrobiales</taxon>
        <taxon>Vulcanimicrobiaceae</taxon>
        <taxon>Vulcanimicrobium</taxon>
    </lineage>
</organism>
<dbReference type="FunFam" id="3.30.930.10:FF:000005">
    <property type="entry name" value="Histidine--tRNA ligase"/>
    <property type="match status" value="1"/>
</dbReference>
<comment type="catalytic activity">
    <reaction evidence="10 11">
        <text>tRNA(His) + L-histidine + ATP = L-histidyl-tRNA(His) + AMP + diphosphate + H(+)</text>
        <dbReference type="Rhea" id="RHEA:17313"/>
        <dbReference type="Rhea" id="RHEA-COMP:9665"/>
        <dbReference type="Rhea" id="RHEA-COMP:9689"/>
        <dbReference type="ChEBI" id="CHEBI:15378"/>
        <dbReference type="ChEBI" id="CHEBI:30616"/>
        <dbReference type="ChEBI" id="CHEBI:33019"/>
        <dbReference type="ChEBI" id="CHEBI:57595"/>
        <dbReference type="ChEBI" id="CHEBI:78442"/>
        <dbReference type="ChEBI" id="CHEBI:78527"/>
        <dbReference type="ChEBI" id="CHEBI:456215"/>
        <dbReference type="EC" id="6.1.1.21"/>
    </reaction>
</comment>
<keyword evidence="4 11" id="KW-0963">Cytoplasm</keyword>
<dbReference type="Pfam" id="PF03129">
    <property type="entry name" value="HGTP_anticodon"/>
    <property type="match status" value="1"/>
</dbReference>